<name>A0AAV5FYU5_ELECO</name>
<dbReference type="AlphaFoldDB" id="A0AAV5FYU5"/>
<feature type="domain" description="DUF1618" evidence="1">
    <location>
        <begin position="205"/>
        <end position="319"/>
    </location>
</feature>
<reference evidence="2" key="2">
    <citation type="submission" date="2021-12" db="EMBL/GenBank/DDBJ databases">
        <title>Resequencing data analysis of finger millet.</title>
        <authorList>
            <person name="Hatakeyama M."/>
            <person name="Aluri S."/>
            <person name="Balachadran M.T."/>
            <person name="Sivarajan S.R."/>
            <person name="Poveda L."/>
            <person name="Shimizu-Inatsugi R."/>
            <person name="Schlapbach R."/>
            <person name="Sreeman S.M."/>
            <person name="Shimizu K.K."/>
        </authorList>
    </citation>
    <scope>NUCLEOTIDE SEQUENCE</scope>
</reference>
<evidence type="ECO:0000313" key="2">
    <source>
        <dbReference type="EMBL" id="GJN39316.1"/>
    </source>
</evidence>
<keyword evidence="3" id="KW-1185">Reference proteome</keyword>
<reference evidence="2" key="1">
    <citation type="journal article" date="2018" name="DNA Res.">
        <title>Multiple hybrid de novo genome assembly of finger millet, an orphan allotetraploid crop.</title>
        <authorList>
            <person name="Hatakeyama M."/>
            <person name="Aluri S."/>
            <person name="Balachadran M.T."/>
            <person name="Sivarajan S.R."/>
            <person name="Patrignani A."/>
            <person name="Gruter S."/>
            <person name="Poveda L."/>
            <person name="Shimizu-Inatsugi R."/>
            <person name="Baeten J."/>
            <person name="Francoijs K.J."/>
            <person name="Nataraja K.N."/>
            <person name="Reddy Y.A.N."/>
            <person name="Phadnis S."/>
            <person name="Ravikumar R.L."/>
            <person name="Schlapbach R."/>
            <person name="Sreeman S.M."/>
            <person name="Shimizu K.K."/>
        </authorList>
    </citation>
    <scope>NUCLEOTIDE SEQUENCE</scope>
</reference>
<protein>
    <recommendedName>
        <fullName evidence="1">DUF1618 domain-containing protein</fullName>
    </recommendedName>
</protein>
<gene>
    <name evidence="2" type="primary">gb28427</name>
    <name evidence="2" type="ORF">PR202_gb28427</name>
</gene>
<evidence type="ECO:0000259" key="1">
    <source>
        <dbReference type="Pfam" id="PF07762"/>
    </source>
</evidence>
<accession>A0AAV5FYU5</accession>
<dbReference type="PANTHER" id="PTHR33074:SF62">
    <property type="entry name" value="EXPRESSED PROTEIN"/>
    <property type="match status" value="1"/>
</dbReference>
<evidence type="ECO:0000313" key="3">
    <source>
        <dbReference type="Proteomes" id="UP001054889"/>
    </source>
</evidence>
<dbReference type="InterPro" id="IPR011676">
    <property type="entry name" value="DUF1618"/>
</dbReference>
<comment type="caution">
    <text evidence="2">The sequence shown here is derived from an EMBL/GenBank/DDBJ whole genome shotgun (WGS) entry which is preliminary data.</text>
</comment>
<dbReference type="Pfam" id="PF07762">
    <property type="entry name" value="DUF1618"/>
    <property type="match status" value="1"/>
</dbReference>
<dbReference type="Proteomes" id="UP001054889">
    <property type="component" value="Unassembled WGS sequence"/>
</dbReference>
<organism evidence="2 3">
    <name type="scientific">Eleusine coracana subsp. coracana</name>
    <dbReference type="NCBI Taxonomy" id="191504"/>
    <lineage>
        <taxon>Eukaryota</taxon>
        <taxon>Viridiplantae</taxon>
        <taxon>Streptophyta</taxon>
        <taxon>Embryophyta</taxon>
        <taxon>Tracheophyta</taxon>
        <taxon>Spermatophyta</taxon>
        <taxon>Magnoliopsida</taxon>
        <taxon>Liliopsida</taxon>
        <taxon>Poales</taxon>
        <taxon>Poaceae</taxon>
        <taxon>PACMAD clade</taxon>
        <taxon>Chloridoideae</taxon>
        <taxon>Cynodonteae</taxon>
        <taxon>Eleusininae</taxon>
        <taxon>Eleusine</taxon>
    </lineage>
</organism>
<dbReference type="EMBL" id="BQKI01000097">
    <property type="protein sequence ID" value="GJN39316.1"/>
    <property type="molecule type" value="Genomic_DNA"/>
</dbReference>
<dbReference type="PANTHER" id="PTHR33074">
    <property type="entry name" value="EXPRESSED PROTEIN-RELATED"/>
    <property type="match status" value="1"/>
</dbReference>
<proteinExistence type="predicted"/>
<sequence length="532" mass="59675">MSASDCVILRADALRDKIFYCKGTAARARTSRDLTIEVSLSCPCPERPLLPTVLFVSVPGVNFTSTNHPCIVRAVEDLILIRVPMVRWPLDDDYDYFIYRPGGEKGPSLKLLPSTTFFHDADVGLLRRGEEHYTVAALLATGKLGVYDLHRFDSVTEKWSIDEVPLVEPQVSFPYKKIPMNSQRLLFHLTSTVISIGGESGTMGWVDLWHGILLCDMLSTEPKLRGVPLPLPLDQLSCNNGLVTHLGCPRSLRAIAVIGKPGMEPCLKFVHLGVSAVPIHANDGEEEEEDWKMHDWTITTWSNKKMTTNWEDWHMDCKEFVHLGVSAGPIHANDGEEEEEDWKMHDWTITTWSNKKMTTNWEDWHMDCKEVKASCTSISSNLSSTMLKSGLLSPGGIEPERAFQNLLVSTPAVGIDDGVVYLQARIKFWDPKVFVLALDTRDNKLIDAVEFATERIRGTGIVCFPSNISKYVDPENRRVVPIPKGVYSRASASQYCKGTTSQKLPRIKLRIMRRLYGPTLEELSLDDATIAT</sequence>